<comment type="caution">
    <text evidence="13">Lacks conserved residue(s) required for the propagation of feature annotation.</text>
</comment>
<evidence type="ECO:0000256" key="8">
    <source>
        <dbReference type="ARBA" id="ARBA00022741"/>
    </source>
</evidence>
<keyword evidence="9 13" id="KW-0418">Kinase</keyword>
<gene>
    <name evidence="13" type="primary">lpxK</name>
    <name evidence="14" type="ORF">SAMN04487960_103172</name>
</gene>
<dbReference type="NCBIfam" id="TIGR00682">
    <property type="entry name" value="lpxK"/>
    <property type="match status" value="1"/>
</dbReference>
<evidence type="ECO:0000313" key="14">
    <source>
        <dbReference type="EMBL" id="SDW57882.1"/>
    </source>
</evidence>
<keyword evidence="10 13" id="KW-0067">ATP-binding</keyword>
<dbReference type="Proteomes" id="UP000199675">
    <property type="component" value="Unassembled WGS sequence"/>
</dbReference>
<evidence type="ECO:0000256" key="7">
    <source>
        <dbReference type="ARBA" id="ARBA00022679"/>
    </source>
</evidence>
<protein>
    <recommendedName>
        <fullName evidence="4 13">Tetraacyldisaccharide 4'-kinase</fullName>
        <ecNumber evidence="3 13">2.7.1.130</ecNumber>
    </recommendedName>
    <alternativeName>
        <fullName evidence="12 13">Lipid A 4'-kinase</fullName>
    </alternativeName>
</protein>
<evidence type="ECO:0000313" key="15">
    <source>
        <dbReference type="Proteomes" id="UP000199675"/>
    </source>
</evidence>
<dbReference type="GO" id="GO:0005524">
    <property type="term" value="F:ATP binding"/>
    <property type="evidence" value="ECO:0007669"/>
    <property type="project" value="UniProtKB-UniRule"/>
</dbReference>
<sequence length="326" mass="35535">MTGLVDRLWYGTGRPLWPLWPLAWLFRWVAARRRKKAIAQPPHEPLMLPVVVVGNITAGGTGKSPLTAWLVQTLSDAGWSPVILTRGYGGKSDHYPLLVSAESSPAQAGDEPVMLAQQCGCPVVVDPRRYRGGSWAIAEGLGNILVCDDGLQHYDLPRNLELAVFDGQRGIGNAAPIPVGPLREPVERLDSVDYVITNGAEPLALNHRAQYCMTLKPSALRNLASGEHKPLAWLEGKKVRAVAGIGNPQRFFDTLTGLGARVSSKGFPDHHRFGPDDLAADPDEVLVMTAKDAVKCRELAPGNTWVLDVTAELPEVFRKNLLDRLE</sequence>
<dbReference type="GO" id="GO:0009029">
    <property type="term" value="F:lipid-A 4'-kinase activity"/>
    <property type="evidence" value="ECO:0007669"/>
    <property type="project" value="UniProtKB-UniRule"/>
</dbReference>
<keyword evidence="11 13" id="KW-0443">Lipid metabolism</keyword>
<dbReference type="InterPro" id="IPR003758">
    <property type="entry name" value="LpxK"/>
</dbReference>
<evidence type="ECO:0000256" key="3">
    <source>
        <dbReference type="ARBA" id="ARBA00012071"/>
    </source>
</evidence>
<evidence type="ECO:0000256" key="10">
    <source>
        <dbReference type="ARBA" id="ARBA00022840"/>
    </source>
</evidence>
<dbReference type="HAMAP" id="MF_00409">
    <property type="entry name" value="LpxK"/>
    <property type="match status" value="1"/>
</dbReference>
<dbReference type="InterPro" id="IPR027417">
    <property type="entry name" value="P-loop_NTPase"/>
</dbReference>
<dbReference type="AlphaFoldDB" id="A0A1H2UP54"/>
<keyword evidence="6 13" id="KW-0441">Lipid A biosynthesis</keyword>
<keyword evidence="8 13" id="KW-0547">Nucleotide-binding</keyword>
<dbReference type="PANTHER" id="PTHR42724:SF1">
    <property type="entry name" value="TETRAACYLDISACCHARIDE 4'-KINASE, MITOCHONDRIAL-RELATED"/>
    <property type="match status" value="1"/>
</dbReference>
<evidence type="ECO:0000256" key="2">
    <source>
        <dbReference type="ARBA" id="ARBA00004870"/>
    </source>
</evidence>
<comment type="pathway">
    <text evidence="2 13">Glycolipid biosynthesis; lipid IV(A) biosynthesis; lipid IV(A) from (3R)-3-hydroxytetradecanoyl-[acyl-carrier-protein] and UDP-N-acetyl-alpha-D-glucosamine: step 6/6.</text>
</comment>
<dbReference type="GO" id="GO:0009245">
    <property type="term" value="P:lipid A biosynthetic process"/>
    <property type="evidence" value="ECO:0007669"/>
    <property type="project" value="UniProtKB-UniRule"/>
</dbReference>
<dbReference type="UniPathway" id="UPA00359">
    <property type="reaction ID" value="UER00482"/>
</dbReference>
<evidence type="ECO:0000256" key="13">
    <source>
        <dbReference type="HAMAP-Rule" id="MF_00409"/>
    </source>
</evidence>
<dbReference type="PANTHER" id="PTHR42724">
    <property type="entry name" value="TETRAACYLDISACCHARIDE 4'-KINASE"/>
    <property type="match status" value="1"/>
</dbReference>
<dbReference type="GO" id="GO:0005886">
    <property type="term" value="C:plasma membrane"/>
    <property type="evidence" value="ECO:0007669"/>
    <property type="project" value="TreeGrafter"/>
</dbReference>
<keyword evidence="15" id="KW-1185">Reference proteome</keyword>
<evidence type="ECO:0000256" key="6">
    <source>
        <dbReference type="ARBA" id="ARBA00022556"/>
    </source>
</evidence>
<organism evidence="14 15">
    <name type="scientific">Marinobacter mobilis</name>
    <dbReference type="NCBI Taxonomy" id="488533"/>
    <lineage>
        <taxon>Bacteria</taxon>
        <taxon>Pseudomonadati</taxon>
        <taxon>Pseudomonadota</taxon>
        <taxon>Gammaproteobacteria</taxon>
        <taxon>Pseudomonadales</taxon>
        <taxon>Marinobacteraceae</taxon>
        <taxon>Marinobacter</taxon>
    </lineage>
</organism>
<dbReference type="SUPFAM" id="SSF52540">
    <property type="entry name" value="P-loop containing nucleoside triphosphate hydrolases"/>
    <property type="match status" value="1"/>
</dbReference>
<evidence type="ECO:0000256" key="5">
    <source>
        <dbReference type="ARBA" id="ARBA00022516"/>
    </source>
</evidence>
<dbReference type="STRING" id="488533.SAMN04487960_103172"/>
<dbReference type="EC" id="2.7.1.130" evidence="3 13"/>
<name>A0A1H2UP54_9GAMM</name>
<evidence type="ECO:0000256" key="4">
    <source>
        <dbReference type="ARBA" id="ARBA00016436"/>
    </source>
</evidence>
<comment type="similarity">
    <text evidence="13">Belongs to the LpxK family.</text>
</comment>
<evidence type="ECO:0000256" key="11">
    <source>
        <dbReference type="ARBA" id="ARBA00023098"/>
    </source>
</evidence>
<accession>A0A1H2UP54</accession>
<dbReference type="Pfam" id="PF02606">
    <property type="entry name" value="LpxK"/>
    <property type="match status" value="1"/>
</dbReference>
<comment type="catalytic activity">
    <reaction evidence="13">
        <text>a lipid A disaccharide + ATP = a lipid IVA + ADP + H(+)</text>
        <dbReference type="Rhea" id="RHEA:67840"/>
        <dbReference type="ChEBI" id="CHEBI:15378"/>
        <dbReference type="ChEBI" id="CHEBI:30616"/>
        <dbReference type="ChEBI" id="CHEBI:176343"/>
        <dbReference type="ChEBI" id="CHEBI:176425"/>
        <dbReference type="ChEBI" id="CHEBI:456216"/>
        <dbReference type="EC" id="2.7.1.130"/>
    </reaction>
</comment>
<keyword evidence="7 13" id="KW-0808">Transferase</keyword>
<evidence type="ECO:0000256" key="9">
    <source>
        <dbReference type="ARBA" id="ARBA00022777"/>
    </source>
</evidence>
<dbReference type="RefSeq" id="WP_091812004.1">
    <property type="nucleotide sequence ID" value="NZ_FNNE01000003.1"/>
</dbReference>
<reference evidence="14 15" key="1">
    <citation type="submission" date="2016-10" db="EMBL/GenBank/DDBJ databases">
        <authorList>
            <person name="de Groot N.N."/>
        </authorList>
    </citation>
    <scope>NUCLEOTIDE SEQUENCE [LARGE SCALE GENOMIC DNA]</scope>
    <source>
        <strain evidence="14 15">CGMCC 1.7059</strain>
    </source>
</reference>
<keyword evidence="5 13" id="KW-0444">Lipid biosynthesis</keyword>
<dbReference type="OrthoDB" id="9766423at2"/>
<evidence type="ECO:0000256" key="12">
    <source>
        <dbReference type="ARBA" id="ARBA00029757"/>
    </source>
</evidence>
<proteinExistence type="inferred from homology"/>
<dbReference type="EMBL" id="FNNE01000003">
    <property type="protein sequence ID" value="SDW57882.1"/>
    <property type="molecule type" value="Genomic_DNA"/>
</dbReference>
<evidence type="ECO:0000256" key="1">
    <source>
        <dbReference type="ARBA" id="ARBA00002274"/>
    </source>
</evidence>
<comment type="function">
    <text evidence="1 13">Transfers the gamma-phosphate of ATP to the 4'-position of a tetraacyldisaccharide 1-phosphate intermediate (termed DS-1-P) to form tetraacyldisaccharide 1,4'-bis-phosphate (lipid IVA).</text>
</comment>
<dbReference type="GO" id="GO:0009244">
    <property type="term" value="P:lipopolysaccharide core region biosynthetic process"/>
    <property type="evidence" value="ECO:0007669"/>
    <property type="project" value="TreeGrafter"/>
</dbReference>